<name>A0A5S5DK94_9SPHI</name>
<organism evidence="1 2">
    <name type="scientific">Sphingobacterium allocomposti</name>
    <dbReference type="NCBI Taxonomy" id="415956"/>
    <lineage>
        <taxon>Bacteria</taxon>
        <taxon>Pseudomonadati</taxon>
        <taxon>Bacteroidota</taxon>
        <taxon>Sphingobacteriia</taxon>
        <taxon>Sphingobacteriales</taxon>
        <taxon>Sphingobacteriaceae</taxon>
        <taxon>Sphingobacterium</taxon>
    </lineage>
</organism>
<gene>
    <name evidence="1" type="ORF">BC792_10645</name>
</gene>
<dbReference type="AlphaFoldDB" id="A0A5S5DK94"/>
<comment type="caution">
    <text evidence="1">The sequence shown here is derived from an EMBL/GenBank/DDBJ whole genome shotgun (WGS) entry which is preliminary data.</text>
</comment>
<evidence type="ECO:0000313" key="1">
    <source>
        <dbReference type="EMBL" id="TYP96337.1"/>
    </source>
</evidence>
<proteinExistence type="predicted"/>
<keyword evidence="2" id="KW-1185">Reference proteome</keyword>
<reference evidence="1 2" key="1">
    <citation type="submission" date="2019-07" db="EMBL/GenBank/DDBJ databases">
        <title>Genomic Encyclopedia of Archaeal and Bacterial Type Strains, Phase II (KMG-II): from individual species to whole genera.</title>
        <authorList>
            <person name="Goeker M."/>
        </authorList>
    </citation>
    <scope>NUCLEOTIDE SEQUENCE [LARGE SCALE GENOMIC DNA]</scope>
    <source>
        <strain evidence="1 2">DSM 18850</strain>
    </source>
</reference>
<evidence type="ECO:0000313" key="2">
    <source>
        <dbReference type="Proteomes" id="UP000325105"/>
    </source>
</evidence>
<sequence length="33" mass="3393">MQTNIGVKNDALSPRVGIAADISGRIAKGLVNL</sequence>
<dbReference type="Proteomes" id="UP000325105">
    <property type="component" value="Unassembled WGS sequence"/>
</dbReference>
<accession>A0A5S5DK94</accession>
<protein>
    <submittedName>
        <fullName evidence="1">Uncharacterized protein</fullName>
    </submittedName>
</protein>
<dbReference type="EMBL" id="VNHX01000006">
    <property type="protein sequence ID" value="TYP96337.1"/>
    <property type="molecule type" value="Genomic_DNA"/>
</dbReference>